<gene>
    <name evidence="5" type="primary">LOC107880688</name>
</gene>
<dbReference type="PANTHER" id="PTHR33021:SF356">
    <property type="entry name" value="MAVICYANIN"/>
    <property type="match status" value="1"/>
</dbReference>
<dbReference type="RefSeq" id="XP_016648255.1">
    <property type="nucleotide sequence ID" value="XM_016792769.1"/>
</dbReference>
<keyword evidence="4" id="KW-1185">Reference proteome</keyword>
<dbReference type="Pfam" id="PF02298">
    <property type="entry name" value="Cu_bind_like"/>
    <property type="match status" value="1"/>
</dbReference>
<dbReference type="PROSITE" id="PS51485">
    <property type="entry name" value="PHYTOCYANIN"/>
    <property type="match status" value="1"/>
</dbReference>
<evidence type="ECO:0000259" key="3">
    <source>
        <dbReference type="PROSITE" id="PS51485"/>
    </source>
</evidence>
<evidence type="ECO:0000313" key="5">
    <source>
        <dbReference type="RefSeq" id="XP_016648255.1"/>
    </source>
</evidence>
<dbReference type="SUPFAM" id="SSF49503">
    <property type="entry name" value="Cupredoxins"/>
    <property type="match status" value="1"/>
</dbReference>
<sequence length="92" mass="10017">MALYGVCFGAVYRVGDSNGWTSRGHVDYNEWASTKDFHVNDTLIFTFTLNRPGHFYFICGTPGHCQAGQNVDINVTLPISTDGSFASPSPAP</sequence>
<dbReference type="InterPro" id="IPR028871">
    <property type="entry name" value="BlueCu_1_BS"/>
</dbReference>
<protein>
    <submittedName>
        <fullName evidence="5">Mavicyanin-like</fullName>
    </submittedName>
</protein>
<dbReference type="InterPro" id="IPR003245">
    <property type="entry name" value="Phytocyanin_dom"/>
</dbReference>
<keyword evidence="2" id="KW-0186">Copper</keyword>
<evidence type="ECO:0000256" key="2">
    <source>
        <dbReference type="ARBA" id="ARBA00023008"/>
    </source>
</evidence>
<dbReference type="InterPro" id="IPR039391">
    <property type="entry name" value="Phytocyanin-like"/>
</dbReference>
<reference evidence="5" key="2">
    <citation type="submission" date="2025-08" db="UniProtKB">
        <authorList>
            <consortium name="RefSeq"/>
        </authorList>
    </citation>
    <scope>IDENTIFICATION</scope>
</reference>
<feature type="domain" description="Phytocyanin" evidence="3">
    <location>
        <begin position="10"/>
        <end position="92"/>
    </location>
</feature>
<dbReference type="InterPro" id="IPR008972">
    <property type="entry name" value="Cupredoxin"/>
</dbReference>
<dbReference type="Proteomes" id="UP000694861">
    <property type="component" value="Linkage group LG3"/>
</dbReference>
<dbReference type="PANTHER" id="PTHR33021">
    <property type="entry name" value="BLUE COPPER PROTEIN"/>
    <property type="match status" value="1"/>
</dbReference>
<keyword evidence="1" id="KW-0479">Metal-binding</keyword>
<proteinExistence type="predicted"/>
<organism evidence="4 5">
    <name type="scientific">Prunus mume</name>
    <name type="common">Japanese apricot</name>
    <name type="synonym">Armeniaca mume</name>
    <dbReference type="NCBI Taxonomy" id="102107"/>
    <lineage>
        <taxon>Eukaryota</taxon>
        <taxon>Viridiplantae</taxon>
        <taxon>Streptophyta</taxon>
        <taxon>Embryophyta</taxon>
        <taxon>Tracheophyta</taxon>
        <taxon>Spermatophyta</taxon>
        <taxon>Magnoliopsida</taxon>
        <taxon>eudicotyledons</taxon>
        <taxon>Gunneridae</taxon>
        <taxon>Pentapetalae</taxon>
        <taxon>rosids</taxon>
        <taxon>fabids</taxon>
        <taxon>Rosales</taxon>
        <taxon>Rosaceae</taxon>
        <taxon>Amygdaloideae</taxon>
        <taxon>Amygdaleae</taxon>
        <taxon>Prunus</taxon>
    </lineage>
</organism>
<name>A0ABM1LLH8_PRUMU</name>
<dbReference type="PROSITE" id="PS00196">
    <property type="entry name" value="COPPER_BLUE"/>
    <property type="match status" value="1"/>
</dbReference>
<accession>A0ABM1LLH8</accession>
<evidence type="ECO:0000256" key="1">
    <source>
        <dbReference type="ARBA" id="ARBA00022723"/>
    </source>
</evidence>
<dbReference type="GeneID" id="107880688"/>
<reference evidence="4" key="1">
    <citation type="journal article" date="2012" name="Nat. Commun.">
        <title>The genome of Prunus mume.</title>
        <authorList>
            <person name="Zhang Q."/>
            <person name="Chen W."/>
            <person name="Sun L."/>
            <person name="Zhao F."/>
            <person name="Huang B."/>
            <person name="Yang W."/>
            <person name="Tao Y."/>
            <person name="Wang J."/>
            <person name="Yuan Z."/>
            <person name="Fan G."/>
            <person name="Xing Z."/>
            <person name="Han C."/>
            <person name="Pan H."/>
            <person name="Zhong X."/>
            <person name="Shi W."/>
            <person name="Liang X."/>
            <person name="Du D."/>
            <person name="Sun F."/>
            <person name="Xu Z."/>
            <person name="Hao R."/>
            <person name="Lv T."/>
            <person name="Lv Y."/>
            <person name="Zheng Z."/>
            <person name="Sun M."/>
            <person name="Luo L."/>
            <person name="Cai M."/>
            <person name="Gao Y."/>
            <person name="Wang J."/>
            <person name="Yin Y."/>
            <person name="Xu X."/>
            <person name="Cheng T."/>
            <person name="Wang J."/>
        </authorList>
    </citation>
    <scope>NUCLEOTIDE SEQUENCE [LARGE SCALE GENOMIC DNA]</scope>
</reference>
<dbReference type="Gene3D" id="2.60.40.420">
    <property type="entry name" value="Cupredoxins - blue copper proteins"/>
    <property type="match status" value="2"/>
</dbReference>
<evidence type="ECO:0000313" key="4">
    <source>
        <dbReference type="Proteomes" id="UP000694861"/>
    </source>
</evidence>